<evidence type="ECO:0000256" key="2">
    <source>
        <dbReference type="ARBA" id="ARBA00007894"/>
    </source>
</evidence>
<feature type="domain" description="Aminoacyl-tRNA synthetase class I anticodon-binding" evidence="13">
    <location>
        <begin position="372"/>
        <end position="518"/>
    </location>
</feature>
<dbReference type="STRING" id="402676.B6K389"/>
<dbReference type="SUPFAM" id="SSF52374">
    <property type="entry name" value="Nucleotidylyl transferase"/>
    <property type="match status" value="1"/>
</dbReference>
<dbReference type="PRINTS" id="PR00987">
    <property type="entry name" value="TRNASYNTHGLU"/>
</dbReference>
<dbReference type="GO" id="GO:0005524">
    <property type="term" value="F:ATP binding"/>
    <property type="evidence" value="ECO:0007669"/>
    <property type="project" value="UniProtKB-KW"/>
</dbReference>
<dbReference type="Pfam" id="PF19269">
    <property type="entry name" value="Anticodon_2"/>
    <property type="match status" value="1"/>
</dbReference>
<dbReference type="AlphaFoldDB" id="B6K389"/>
<dbReference type="CDD" id="cd00808">
    <property type="entry name" value="GluRS_core"/>
    <property type="match status" value="1"/>
</dbReference>
<evidence type="ECO:0000256" key="6">
    <source>
        <dbReference type="ARBA" id="ARBA00022840"/>
    </source>
</evidence>
<evidence type="ECO:0000256" key="7">
    <source>
        <dbReference type="ARBA" id="ARBA00022917"/>
    </source>
</evidence>
<keyword evidence="7 11" id="KW-0648">Protein biosynthesis</keyword>
<dbReference type="eggNOG" id="KOG1149">
    <property type="taxonomic scope" value="Eukaryota"/>
</dbReference>
<evidence type="ECO:0000256" key="10">
    <source>
        <dbReference type="ARBA" id="ARBA00072917"/>
    </source>
</evidence>
<dbReference type="OrthoDB" id="428822at2759"/>
<dbReference type="InterPro" id="IPR033910">
    <property type="entry name" value="GluRS_core"/>
</dbReference>
<dbReference type="InterPro" id="IPR000924">
    <property type="entry name" value="Glu/Gln-tRNA-synth"/>
</dbReference>
<evidence type="ECO:0000256" key="3">
    <source>
        <dbReference type="ARBA" id="ARBA00012835"/>
    </source>
</evidence>
<dbReference type="HAMAP" id="MF_00022">
    <property type="entry name" value="Glu_tRNA_synth_type1"/>
    <property type="match status" value="1"/>
</dbReference>
<dbReference type="Proteomes" id="UP000001744">
    <property type="component" value="Unassembled WGS sequence"/>
</dbReference>
<dbReference type="Gene3D" id="3.40.50.620">
    <property type="entry name" value="HUPs"/>
    <property type="match status" value="1"/>
</dbReference>
<dbReference type="InterPro" id="IPR020058">
    <property type="entry name" value="Glu/Gln-tRNA-synth_Ib_cat-dom"/>
</dbReference>
<dbReference type="InterPro" id="IPR049940">
    <property type="entry name" value="GluQ/Sye"/>
</dbReference>
<keyword evidence="4 11" id="KW-0436">Ligase</keyword>
<dbReference type="InterPro" id="IPR004527">
    <property type="entry name" value="Glu-tRNA-ligase_bac/mito"/>
</dbReference>
<dbReference type="GO" id="GO:0000049">
    <property type="term" value="F:tRNA binding"/>
    <property type="evidence" value="ECO:0007669"/>
    <property type="project" value="InterPro"/>
</dbReference>
<dbReference type="EMBL" id="KE651167">
    <property type="protein sequence ID" value="EEB07946.1"/>
    <property type="molecule type" value="Genomic_DNA"/>
</dbReference>
<evidence type="ECO:0000256" key="1">
    <source>
        <dbReference type="ARBA" id="ARBA00004173"/>
    </source>
</evidence>
<dbReference type="GO" id="GO:0032543">
    <property type="term" value="P:mitochondrial translation"/>
    <property type="evidence" value="ECO:0007669"/>
    <property type="project" value="EnsemblFungi"/>
</dbReference>
<gene>
    <name evidence="15" type="primary">mse1</name>
    <name evidence="14" type="ORF">SJAG_03071</name>
</gene>
<dbReference type="EC" id="6.1.1.17" evidence="3"/>
<dbReference type="GO" id="GO:0004818">
    <property type="term" value="F:glutamate-tRNA ligase activity"/>
    <property type="evidence" value="ECO:0000318"/>
    <property type="project" value="GO_Central"/>
</dbReference>
<dbReference type="OMA" id="QAPRYDN"/>
<dbReference type="Pfam" id="PF00749">
    <property type="entry name" value="tRNA-synt_1c"/>
    <property type="match status" value="1"/>
</dbReference>
<evidence type="ECO:0000313" key="16">
    <source>
        <dbReference type="Proteomes" id="UP000001744"/>
    </source>
</evidence>
<dbReference type="Gene3D" id="1.10.10.350">
    <property type="match status" value="1"/>
</dbReference>
<evidence type="ECO:0000259" key="13">
    <source>
        <dbReference type="Pfam" id="PF19269"/>
    </source>
</evidence>
<comment type="similarity">
    <text evidence="2">Belongs to the class-I aminoacyl-tRNA synthetase family. Glutamate--tRNA ligase type 1 subfamily.</text>
</comment>
<protein>
    <recommendedName>
        <fullName evidence="10">Glutamate--tRNA ligase, mitochondrial</fullName>
        <ecNumber evidence="3">6.1.1.17</ecNumber>
    </recommendedName>
    <alternativeName>
        <fullName evidence="9">Glutamyl-tRNA synthetase</fullName>
    </alternativeName>
</protein>
<keyword evidence="8 11" id="KW-0030">Aminoacyl-tRNA synthetase</keyword>
<dbReference type="HOGENOM" id="CLU_015768_6_3_1"/>
<evidence type="ECO:0000256" key="4">
    <source>
        <dbReference type="ARBA" id="ARBA00022598"/>
    </source>
</evidence>
<evidence type="ECO:0000256" key="5">
    <source>
        <dbReference type="ARBA" id="ARBA00022741"/>
    </source>
</evidence>
<dbReference type="InterPro" id="IPR008925">
    <property type="entry name" value="aa_tRNA-synth_I_cd-bd_sf"/>
</dbReference>
<dbReference type="GO" id="GO:0005739">
    <property type="term" value="C:mitochondrion"/>
    <property type="evidence" value="ECO:0000318"/>
    <property type="project" value="GO_Central"/>
</dbReference>
<accession>B6K389</accession>
<organism evidence="14 16">
    <name type="scientific">Schizosaccharomyces japonicus (strain yFS275 / FY16936)</name>
    <name type="common">Fission yeast</name>
    <dbReference type="NCBI Taxonomy" id="402676"/>
    <lineage>
        <taxon>Eukaryota</taxon>
        <taxon>Fungi</taxon>
        <taxon>Dikarya</taxon>
        <taxon>Ascomycota</taxon>
        <taxon>Taphrinomycotina</taxon>
        <taxon>Schizosaccharomycetes</taxon>
        <taxon>Schizosaccharomycetales</taxon>
        <taxon>Schizosaccharomycetaceae</taxon>
        <taxon>Schizosaccharomyces</taxon>
    </lineage>
</organism>
<dbReference type="InterPro" id="IPR020751">
    <property type="entry name" value="aa-tRNA-synth_I_codon-bd_sub2"/>
</dbReference>
<dbReference type="InterPro" id="IPR014729">
    <property type="entry name" value="Rossmann-like_a/b/a_fold"/>
</dbReference>
<keyword evidence="6 11" id="KW-0067">ATP-binding</keyword>
<dbReference type="FunFam" id="3.40.50.620:FF:000045">
    <property type="entry name" value="Glutamate--tRNA ligase, mitochondrial"/>
    <property type="match status" value="1"/>
</dbReference>
<evidence type="ECO:0000256" key="9">
    <source>
        <dbReference type="ARBA" id="ARBA00030865"/>
    </source>
</evidence>
<dbReference type="RefSeq" id="XP_002174239.1">
    <property type="nucleotide sequence ID" value="XM_002174203.2"/>
</dbReference>
<dbReference type="InterPro" id="IPR045462">
    <property type="entry name" value="aa-tRNA-synth_I_cd-bd"/>
</dbReference>
<dbReference type="GO" id="GO:0006424">
    <property type="term" value="P:glutamyl-tRNA aminoacylation"/>
    <property type="evidence" value="ECO:0000318"/>
    <property type="project" value="GO_Central"/>
</dbReference>
<evidence type="ECO:0000313" key="14">
    <source>
        <dbReference type="EMBL" id="EEB07946.1"/>
    </source>
</evidence>
<name>B6K389_SCHJY</name>
<dbReference type="SUPFAM" id="SSF48163">
    <property type="entry name" value="An anticodon-binding domain of class I aminoacyl-tRNA synthetases"/>
    <property type="match status" value="1"/>
</dbReference>
<dbReference type="GO" id="GO:0008270">
    <property type="term" value="F:zinc ion binding"/>
    <property type="evidence" value="ECO:0007669"/>
    <property type="project" value="InterPro"/>
</dbReference>
<comment type="subcellular location">
    <subcellularLocation>
        <location evidence="1">Mitochondrion</location>
    </subcellularLocation>
</comment>
<sequence length="525" mass="60508">MINPLCSSLKFQTFVRYVSSNVRTRFAPSPTGSLHLGSLRTALYNYLFARSNGGLFVLRIEDTDQKRRIPGSEQEIYQVLRRFHIDWDEGPSHETSWNNRDGPYGPYIQSQRLSLYQKYAEQLINQGRAYRCFCSTERLQKMQSIARKIGSSGSYDRHCMSLTSEQVLELRGQNVPYVIRAKMPDKMTSFNDSVYGCLSPGSSKRSTATPTAFHDDFVIMKSDGFPTYHFANVVDDHEMHITHVIRGAEWIPSTYKHMELYRAFDWKPPQFAHLPLLFNKDGSKLSKRQNHAHVQHLLSDGFMPEAVLNHVALMGWSGKGKVSDFLQMDDMIRLFSLKEITKGSVTVDLGKLEFLNKHHLAHKAETQAGCFELAKEALPLLQKQYTVKDSDLEIIAKWVFLLRKRIRKLENLPGLMSYVFEKPQWSTSELEEWKRNLEPFTSVDILCDMIEGMDREPTWHEDNIHHIVERVSKAHEDIPAKFMYAIIRFAVCGNTPGAGIINTIHLLGKAETMERMETLLDKLRR</sequence>
<dbReference type="PANTHER" id="PTHR43311">
    <property type="entry name" value="GLUTAMATE--TRNA LIGASE"/>
    <property type="match status" value="1"/>
</dbReference>
<evidence type="ECO:0000256" key="11">
    <source>
        <dbReference type="RuleBase" id="RU363037"/>
    </source>
</evidence>
<dbReference type="JaponicusDB" id="SJAG_03071">
    <property type="gene designation" value="mse1"/>
</dbReference>
<evidence type="ECO:0000256" key="8">
    <source>
        <dbReference type="ARBA" id="ARBA00023146"/>
    </source>
</evidence>
<evidence type="ECO:0000259" key="12">
    <source>
        <dbReference type="Pfam" id="PF00749"/>
    </source>
</evidence>
<proteinExistence type="inferred from homology"/>
<reference evidence="14 16" key="1">
    <citation type="journal article" date="2011" name="Science">
        <title>Comparative functional genomics of the fission yeasts.</title>
        <authorList>
            <person name="Rhind N."/>
            <person name="Chen Z."/>
            <person name="Yassour M."/>
            <person name="Thompson D.A."/>
            <person name="Haas B.J."/>
            <person name="Habib N."/>
            <person name="Wapinski I."/>
            <person name="Roy S."/>
            <person name="Lin M.F."/>
            <person name="Heiman D.I."/>
            <person name="Young S.K."/>
            <person name="Furuya K."/>
            <person name="Guo Y."/>
            <person name="Pidoux A."/>
            <person name="Chen H.M."/>
            <person name="Robbertse B."/>
            <person name="Goldberg J.M."/>
            <person name="Aoki K."/>
            <person name="Bayne E.H."/>
            <person name="Berlin A.M."/>
            <person name="Desjardins C.A."/>
            <person name="Dobbs E."/>
            <person name="Dukaj L."/>
            <person name="Fan L."/>
            <person name="FitzGerald M.G."/>
            <person name="French C."/>
            <person name="Gujja S."/>
            <person name="Hansen K."/>
            <person name="Keifenheim D."/>
            <person name="Levin J.Z."/>
            <person name="Mosher R.A."/>
            <person name="Mueller C.A."/>
            <person name="Pfiffner J."/>
            <person name="Priest M."/>
            <person name="Russ C."/>
            <person name="Smialowska A."/>
            <person name="Swoboda P."/>
            <person name="Sykes S.M."/>
            <person name="Vaughn M."/>
            <person name="Vengrova S."/>
            <person name="Yoder R."/>
            <person name="Zeng Q."/>
            <person name="Allshire R."/>
            <person name="Baulcombe D."/>
            <person name="Birren B.W."/>
            <person name="Brown W."/>
            <person name="Ekwall K."/>
            <person name="Kellis M."/>
            <person name="Leatherwood J."/>
            <person name="Levin H."/>
            <person name="Margalit H."/>
            <person name="Martienssen R."/>
            <person name="Nieduszynski C.A."/>
            <person name="Spatafora J.W."/>
            <person name="Friedman N."/>
            <person name="Dalgaard J.Z."/>
            <person name="Baumann P."/>
            <person name="Niki H."/>
            <person name="Regev A."/>
            <person name="Nusbaum C."/>
        </authorList>
    </citation>
    <scope>NUCLEOTIDE SEQUENCE [LARGE SCALE GENOMIC DNA]</scope>
    <source>
        <strain evidence="16">yFS275 / FY16936</strain>
    </source>
</reference>
<dbReference type="VEuPathDB" id="FungiDB:SJAG_03071"/>
<feature type="domain" description="Glutamyl/glutaminyl-tRNA synthetase class Ib catalytic" evidence="12">
    <location>
        <begin position="21"/>
        <end position="352"/>
    </location>
</feature>
<dbReference type="PANTHER" id="PTHR43311:SF2">
    <property type="entry name" value="GLUTAMATE--TRNA LIGASE, MITOCHONDRIAL-RELATED"/>
    <property type="match status" value="1"/>
</dbReference>
<keyword evidence="5 11" id="KW-0547">Nucleotide-binding</keyword>
<keyword evidence="16" id="KW-1185">Reference proteome</keyword>
<evidence type="ECO:0000313" key="15">
    <source>
        <dbReference type="JaponicusDB" id="SJAG_03071"/>
    </source>
</evidence>
<dbReference type="NCBIfam" id="TIGR00464">
    <property type="entry name" value="gltX_bact"/>
    <property type="match status" value="1"/>
</dbReference>
<dbReference type="GeneID" id="7048987"/>